<accession>A0A8R1EBS0</accession>
<proteinExistence type="predicted"/>
<reference evidence="2" key="1">
    <citation type="submission" date="2010-08" db="EMBL/GenBank/DDBJ databases">
        <authorList>
            <consortium name="Caenorhabditis japonica Sequencing Consortium"/>
            <person name="Wilson R.K."/>
        </authorList>
    </citation>
    <scope>NUCLEOTIDE SEQUENCE [LARGE SCALE GENOMIC DNA]</scope>
    <source>
        <strain evidence="2">DF5081</strain>
    </source>
</reference>
<evidence type="ECO:0000313" key="1">
    <source>
        <dbReference type="EnsemblMetazoa" id="CJA30852.1"/>
    </source>
</evidence>
<dbReference type="Proteomes" id="UP000005237">
    <property type="component" value="Unassembled WGS sequence"/>
</dbReference>
<sequence>MPTSTVRSGGRGGFPNVQCPTSTVDAEMCSSPAPATWPEASLRHEGTRYHKEGGPWHVSGVVLEGVEEGVKLIGVGYRCDCSPLR</sequence>
<name>A0A8R1EBS0_CAEJA</name>
<protein>
    <submittedName>
        <fullName evidence="1">Uncharacterized protein</fullName>
    </submittedName>
</protein>
<reference evidence="1" key="2">
    <citation type="submission" date="2022-06" db="UniProtKB">
        <authorList>
            <consortium name="EnsemblMetazoa"/>
        </authorList>
    </citation>
    <scope>IDENTIFICATION</scope>
    <source>
        <strain evidence="1">DF5081</strain>
    </source>
</reference>
<dbReference type="EnsemblMetazoa" id="CJA30852.1">
    <property type="protein sequence ID" value="CJA30852.1"/>
    <property type="gene ID" value="WBGene00206699"/>
</dbReference>
<dbReference type="AlphaFoldDB" id="A0A8R1EBS0"/>
<organism evidence="1 2">
    <name type="scientific">Caenorhabditis japonica</name>
    <dbReference type="NCBI Taxonomy" id="281687"/>
    <lineage>
        <taxon>Eukaryota</taxon>
        <taxon>Metazoa</taxon>
        <taxon>Ecdysozoa</taxon>
        <taxon>Nematoda</taxon>
        <taxon>Chromadorea</taxon>
        <taxon>Rhabditida</taxon>
        <taxon>Rhabditina</taxon>
        <taxon>Rhabditomorpha</taxon>
        <taxon>Rhabditoidea</taxon>
        <taxon>Rhabditidae</taxon>
        <taxon>Peloderinae</taxon>
        <taxon>Caenorhabditis</taxon>
    </lineage>
</organism>
<keyword evidence="2" id="KW-1185">Reference proteome</keyword>
<evidence type="ECO:0000313" key="2">
    <source>
        <dbReference type="Proteomes" id="UP000005237"/>
    </source>
</evidence>